<protein>
    <submittedName>
        <fullName evidence="1">Uncharacterized protein</fullName>
    </submittedName>
</protein>
<dbReference type="Proteomes" id="UP000324222">
    <property type="component" value="Unassembled WGS sequence"/>
</dbReference>
<evidence type="ECO:0000313" key="1">
    <source>
        <dbReference type="EMBL" id="MPD03275.1"/>
    </source>
</evidence>
<organism evidence="1 2">
    <name type="scientific">Portunus trituberculatus</name>
    <name type="common">Swimming crab</name>
    <name type="synonym">Neptunus trituberculatus</name>
    <dbReference type="NCBI Taxonomy" id="210409"/>
    <lineage>
        <taxon>Eukaryota</taxon>
        <taxon>Metazoa</taxon>
        <taxon>Ecdysozoa</taxon>
        <taxon>Arthropoda</taxon>
        <taxon>Crustacea</taxon>
        <taxon>Multicrustacea</taxon>
        <taxon>Malacostraca</taxon>
        <taxon>Eumalacostraca</taxon>
        <taxon>Eucarida</taxon>
        <taxon>Decapoda</taxon>
        <taxon>Pleocyemata</taxon>
        <taxon>Brachyura</taxon>
        <taxon>Eubrachyura</taxon>
        <taxon>Portunoidea</taxon>
        <taxon>Portunidae</taxon>
        <taxon>Portuninae</taxon>
        <taxon>Portunus</taxon>
    </lineage>
</organism>
<keyword evidence="2" id="KW-1185">Reference proteome</keyword>
<evidence type="ECO:0000313" key="2">
    <source>
        <dbReference type="Proteomes" id="UP000324222"/>
    </source>
</evidence>
<dbReference type="AlphaFoldDB" id="A0A5B7KFB5"/>
<reference evidence="1 2" key="1">
    <citation type="submission" date="2019-05" db="EMBL/GenBank/DDBJ databases">
        <title>Another draft genome of Portunus trituberculatus and its Hox gene families provides insights of decapod evolution.</title>
        <authorList>
            <person name="Jeong J.-H."/>
            <person name="Song I."/>
            <person name="Kim S."/>
            <person name="Choi T."/>
            <person name="Kim D."/>
            <person name="Ryu S."/>
            <person name="Kim W."/>
        </authorList>
    </citation>
    <scope>NUCLEOTIDE SEQUENCE [LARGE SCALE GENOMIC DNA]</scope>
    <source>
        <tissue evidence="1">Muscle</tissue>
    </source>
</reference>
<sequence>MTDTRVKGHSDVSCLKLVLVQFNLDKTKLRGSTSKAEHLITTLNEAAAALVPRDICVRHNNPLRLSDKSPNVAPEIACLFTRI</sequence>
<dbReference type="EMBL" id="VSRR010135472">
    <property type="protein sequence ID" value="MPD03275.1"/>
    <property type="molecule type" value="Genomic_DNA"/>
</dbReference>
<accession>A0A5B7KFB5</accession>
<gene>
    <name evidence="1" type="ORF">E2C01_098904</name>
</gene>
<name>A0A5B7KFB5_PORTR</name>
<proteinExistence type="predicted"/>
<comment type="caution">
    <text evidence="1">The sequence shown here is derived from an EMBL/GenBank/DDBJ whole genome shotgun (WGS) entry which is preliminary data.</text>
</comment>